<gene>
    <name evidence="6" type="ORF">FGLOB1_12465</name>
</gene>
<dbReference type="AlphaFoldDB" id="A0A8H5XR12"/>
<feature type="region of interest" description="Disordered" evidence="5">
    <location>
        <begin position="1"/>
        <end position="56"/>
    </location>
</feature>
<evidence type="ECO:0000313" key="6">
    <source>
        <dbReference type="EMBL" id="KAF5697892.1"/>
    </source>
</evidence>
<proteinExistence type="predicted"/>
<dbReference type="EC" id="2.3.1.225" evidence="1"/>
<feature type="compositionally biased region" description="Polar residues" evidence="5">
    <location>
        <begin position="1"/>
        <end position="15"/>
    </location>
</feature>
<dbReference type="EMBL" id="JAAQPF010000701">
    <property type="protein sequence ID" value="KAF5697892.1"/>
    <property type="molecule type" value="Genomic_DNA"/>
</dbReference>
<comment type="caution">
    <text evidence="6">The sequence shown here is derived from an EMBL/GenBank/DDBJ whole genome shotgun (WGS) entry which is preliminary data.</text>
</comment>
<feature type="repeat" description="ANK" evidence="4">
    <location>
        <begin position="160"/>
        <end position="192"/>
    </location>
</feature>
<feature type="repeat" description="ANK" evidence="4">
    <location>
        <begin position="94"/>
        <end position="126"/>
    </location>
</feature>
<dbReference type="PROSITE" id="PS50297">
    <property type="entry name" value="ANK_REP_REGION"/>
    <property type="match status" value="6"/>
</dbReference>
<evidence type="ECO:0000256" key="1">
    <source>
        <dbReference type="ARBA" id="ARBA00012210"/>
    </source>
</evidence>
<accession>A0A8H5XR12</accession>
<dbReference type="SUPFAM" id="SSF48403">
    <property type="entry name" value="Ankyrin repeat"/>
    <property type="match status" value="1"/>
</dbReference>
<dbReference type="SMART" id="SM00248">
    <property type="entry name" value="ANK"/>
    <property type="match status" value="11"/>
</dbReference>
<feature type="repeat" description="ANK" evidence="4">
    <location>
        <begin position="127"/>
        <end position="159"/>
    </location>
</feature>
<evidence type="ECO:0000256" key="4">
    <source>
        <dbReference type="PROSITE-ProRule" id="PRU00023"/>
    </source>
</evidence>
<protein>
    <recommendedName>
        <fullName evidence="1">protein S-acyltransferase</fullName>
        <ecNumber evidence="1">2.3.1.225</ecNumber>
    </recommendedName>
</protein>
<dbReference type="InterPro" id="IPR002110">
    <property type="entry name" value="Ankyrin_rpt"/>
</dbReference>
<dbReference type="InterPro" id="IPR036770">
    <property type="entry name" value="Ankyrin_rpt-contain_sf"/>
</dbReference>
<keyword evidence="7" id="KW-1185">Reference proteome</keyword>
<keyword evidence="3 4" id="KW-0040">ANK repeat</keyword>
<dbReference type="PRINTS" id="PR01415">
    <property type="entry name" value="ANKYRIN"/>
</dbReference>
<name>A0A8H5XR12_9HYPO</name>
<feature type="region of interest" description="Disordered" evidence="5">
    <location>
        <begin position="715"/>
        <end position="740"/>
    </location>
</feature>
<feature type="repeat" description="ANK" evidence="4">
    <location>
        <begin position="369"/>
        <end position="401"/>
    </location>
</feature>
<evidence type="ECO:0000256" key="5">
    <source>
        <dbReference type="SAM" id="MobiDB-lite"/>
    </source>
</evidence>
<evidence type="ECO:0000256" key="3">
    <source>
        <dbReference type="ARBA" id="ARBA00023043"/>
    </source>
</evidence>
<keyword evidence="2" id="KW-0677">Repeat</keyword>
<dbReference type="Proteomes" id="UP000532311">
    <property type="component" value="Unassembled WGS sequence"/>
</dbReference>
<dbReference type="PANTHER" id="PTHR24161">
    <property type="entry name" value="ANK_REP_REGION DOMAIN-CONTAINING PROTEIN-RELATED"/>
    <property type="match status" value="1"/>
</dbReference>
<feature type="repeat" description="ANK" evidence="4">
    <location>
        <begin position="228"/>
        <end position="260"/>
    </location>
</feature>
<organism evidence="6 7">
    <name type="scientific">Fusarium globosum</name>
    <dbReference type="NCBI Taxonomy" id="78864"/>
    <lineage>
        <taxon>Eukaryota</taxon>
        <taxon>Fungi</taxon>
        <taxon>Dikarya</taxon>
        <taxon>Ascomycota</taxon>
        <taxon>Pezizomycotina</taxon>
        <taxon>Sordariomycetes</taxon>
        <taxon>Hypocreomycetidae</taxon>
        <taxon>Hypocreales</taxon>
        <taxon>Nectriaceae</taxon>
        <taxon>Fusarium</taxon>
        <taxon>Fusarium fujikuroi species complex</taxon>
    </lineage>
</organism>
<reference evidence="6 7" key="1">
    <citation type="submission" date="2020-05" db="EMBL/GenBank/DDBJ databases">
        <title>Identification and distribution of gene clusters putatively required for synthesis of sphingolipid metabolism inhibitors in phylogenetically diverse species of the filamentous fungus Fusarium.</title>
        <authorList>
            <person name="Kim H.-S."/>
            <person name="Busman M."/>
            <person name="Brown D.W."/>
            <person name="Divon H."/>
            <person name="Uhlig S."/>
            <person name="Proctor R.H."/>
        </authorList>
    </citation>
    <scope>NUCLEOTIDE SEQUENCE [LARGE SCALE GENOMIC DNA]</scope>
    <source>
        <strain evidence="6 7">NRRL 26131</strain>
    </source>
</reference>
<dbReference type="PANTHER" id="PTHR24161:SF85">
    <property type="entry name" value="PALMITOYLTRANSFERASE HIP14"/>
    <property type="match status" value="1"/>
</dbReference>
<evidence type="ECO:0000313" key="7">
    <source>
        <dbReference type="Proteomes" id="UP000532311"/>
    </source>
</evidence>
<sequence length="837" mass="92378">MDQANLTIQADNSQGQKKDATVPASPGDGVANGSDSSGSPLRERDESHAPPPPPLHKKLLEIAEAGRNDEAAISAEFNTILLKNLSDIDRKDSDGKTALHVAIEHGLKAEARTLIQNKADIGLSDNEGQQPLYLACKNGSTELVTLLLNKSAIVDAASNGGETPLAAACRKGHTQIANILLDNKANTRTFDKENWTPLHLASLTNLEEIVKRLVHEDMSIINVVETNAKWTPLNLATYFGCKDAVSILLDNNADLYIKDDSGWTPLMTATRMHYPDIVRKILGHGAGWKEGYLEIRDDENNTPLHIASKEGLDEIVSQLIDFGADCNATDSQGMTPLHLASFHNYFESVSLLLSEVPVPAVDVGAMDNNGRTSLHLASLRRNEPIVKALLKSKAFVDALDNRGMTPLHLASGTRAERECLSDSELAISGQIGNGDPELERQNSESTSRQYLFVIELLLQFHANPCIKAATDDAATALHLAAAIGDKKRIDVLLNYMRKEDLFWEDWKDSPVLAALRGDDPPTAMESLLAKQEIKEAPFWKHDGRFQVIKEVLENVKTRSIISSIIREVPRDAEKLPEGFESWCVIEWAAHERLPEELSVLIDMSGTDEMVHAALRTTCQSINVKELESETSCERLIQIMVILITNSAGTTENIDTVKKASDLVKKHYTSLEEGVEKPGKKFKLRREERLIFSTRSERRTPAMLIDLVAEGNDRLEDTQQQSRSHIVHSPRGSGSRGMKGLQTDTAKAGKGLGSFSRLQDILKDPPFDQTSRTYKDKQDYRLPVSGFNHKDIIEKAEATVVAFFKGEGESGTIRRNRTVKNVVYGPGPIEVVRNAVWD</sequence>
<evidence type="ECO:0000256" key="2">
    <source>
        <dbReference type="ARBA" id="ARBA00022737"/>
    </source>
</evidence>
<feature type="repeat" description="ANK" evidence="4">
    <location>
        <begin position="299"/>
        <end position="331"/>
    </location>
</feature>
<feature type="repeat" description="ANK" evidence="4">
    <location>
        <begin position="332"/>
        <end position="354"/>
    </location>
</feature>
<dbReference type="PROSITE" id="PS50088">
    <property type="entry name" value="ANK_REPEAT"/>
    <property type="match status" value="7"/>
</dbReference>
<dbReference type="Pfam" id="PF12796">
    <property type="entry name" value="Ank_2"/>
    <property type="match status" value="5"/>
</dbReference>
<dbReference type="Gene3D" id="1.25.40.20">
    <property type="entry name" value="Ankyrin repeat-containing domain"/>
    <property type="match status" value="5"/>
</dbReference>